<evidence type="ECO:0000313" key="1">
    <source>
        <dbReference type="EMBL" id="MBA8916049.1"/>
    </source>
</evidence>
<organism evidence="1 2">
    <name type="scientific">Methylorubrum thiocyanatum</name>
    <dbReference type="NCBI Taxonomy" id="47958"/>
    <lineage>
        <taxon>Bacteria</taxon>
        <taxon>Pseudomonadati</taxon>
        <taxon>Pseudomonadota</taxon>
        <taxon>Alphaproteobacteria</taxon>
        <taxon>Hyphomicrobiales</taxon>
        <taxon>Methylobacteriaceae</taxon>
        <taxon>Methylorubrum</taxon>
    </lineage>
</organism>
<keyword evidence="2" id="KW-1185">Reference proteome</keyword>
<dbReference type="Gene3D" id="3.40.50.450">
    <property type="match status" value="1"/>
</dbReference>
<reference evidence="1 2" key="1">
    <citation type="submission" date="2020-08" db="EMBL/GenBank/DDBJ databases">
        <title>Genomic Encyclopedia of Type Strains, Phase IV (KMG-IV): sequencing the most valuable type-strain genomes for metagenomic binning, comparative biology and taxonomic classification.</title>
        <authorList>
            <person name="Goeker M."/>
        </authorList>
    </citation>
    <scope>NUCLEOTIDE SEQUENCE [LARGE SCALE GENOMIC DNA]</scope>
    <source>
        <strain evidence="1 2">DSM 11490</strain>
    </source>
</reference>
<comment type="caution">
    <text evidence="1">The sequence shown here is derived from an EMBL/GenBank/DDBJ whole genome shotgun (WGS) entry which is preliminary data.</text>
</comment>
<dbReference type="EMBL" id="JACJIB010000013">
    <property type="protein sequence ID" value="MBA8916049.1"/>
    <property type="molecule type" value="Genomic_DNA"/>
</dbReference>
<accession>A0AA40VD59</accession>
<name>A0AA40VD59_9HYPH</name>
<dbReference type="Proteomes" id="UP000543554">
    <property type="component" value="Unassembled WGS sequence"/>
</dbReference>
<gene>
    <name evidence="1" type="ORF">HNR51_005168</name>
</gene>
<sequence>MRVGVSGHQARPGIDWNWVADAVRAELAQCSTITQALTSLAVGSDQIFAQCALEMNVPVLAVIPIHNYESFFEGDGLARYRELLAASERLDLNTTDEPEPAFYAAGRYIVERCDLLLAIWDGKPAAGLGGTGDAVEYALQQGRSCIIIDPIQKTVSRINRGE</sequence>
<evidence type="ECO:0000313" key="2">
    <source>
        <dbReference type="Proteomes" id="UP000543554"/>
    </source>
</evidence>
<dbReference type="SUPFAM" id="SSF102405">
    <property type="entry name" value="MCP/YpsA-like"/>
    <property type="match status" value="1"/>
</dbReference>
<dbReference type="AlphaFoldDB" id="A0AA40VD59"/>
<protein>
    <submittedName>
        <fullName evidence="1">Uncharacterized protein</fullName>
    </submittedName>
</protein>
<proteinExistence type="predicted"/>
<dbReference type="RefSeq" id="WP_182556785.1">
    <property type="nucleotide sequence ID" value="NZ_BPRF01000022.1"/>
</dbReference>